<dbReference type="EMBL" id="CP040077">
    <property type="protein sequence ID" value="QCP49815.1"/>
    <property type="molecule type" value="Genomic_DNA"/>
</dbReference>
<dbReference type="InterPro" id="IPR052042">
    <property type="entry name" value="Tail_sheath_structural"/>
</dbReference>
<dbReference type="Pfam" id="PF04984">
    <property type="entry name" value="Phage_sheath_1"/>
    <property type="match status" value="1"/>
</dbReference>
<dbReference type="InterPro" id="IPR035089">
    <property type="entry name" value="Phage_sheath_subtilisin"/>
</dbReference>
<evidence type="ECO:0000313" key="5">
    <source>
        <dbReference type="Proteomes" id="UP000298656"/>
    </source>
</evidence>
<proteinExistence type="inferred from homology"/>
<dbReference type="Gene3D" id="3.40.50.11780">
    <property type="match status" value="1"/>
</dbReference>
<keyword evidence="5" id="KW-1185">Reference proteome</keyword>
<dbReference type="KEGG" id="tvl:FAZ95_11895"/>
<feature type="domain" description="Tail sheath protein C-terminal" evidence="3">
    <location>
        <begin position="302"/>
        <end position="407"/>
    </location>
</feature>
<dbReference type="AlphaFoldDB" id="A0A4P8IQB6"/>
<dbReference type="OrthoDB" id="9767864at2"/>
<organism evidence="4 5">
    <name type="scientific">Trinickia violacea</name>
    <dbReference type="NCBI Taxonomy" id="2571746"/>
    <lineage>
        <taxon>Bacteria</taxon>
        <taxon>Pseudomonadati</taxon>
        <taxon>Pseudomonadota</taxon>
        <taxon>Betaproteobacteria</taxon>
        <taxon>Burkholderiales</taxon>
        <taxon>Burkholderiaceae</taxon>
        <taxon>Trinickia</taxon>
    </lineage>
</organism>
<protein>
    <submittedName>
        <fullName evidence="4">Phage tail sheath family protein</fullName>
    </submittedName>
</protein>
<sequence length="422" mass="46068">MKTRQPPHGTGAYRTPGLYFDWRAGEVEVPPAASSGVPLFVGLTGGGNVRAEGPALYRFTRWQQFEQAFAADGVSALLACAVRGFFENGGRLCYLKPADADAPATPDGQKLADAIAAPFEPRGMLDDLEDIDLVCVPDIMRPEIAQSSARVFDLQARVVEYCARMGERFAILDAYAGNPANVTEHGADAMLIDSIGQWQTLPPNYGAIYFPWIRVVDHRASSRTSSGLLVPPCGHVAGVYARSDRRDGVHKPPANEVLEGALDLGYVIGDSEQALLNDAGVNCLRESRGWGIRVWGARTLSDRPAWRYVNVTRVMLALTRWLEYNMRDLVFEPNGVPLWTLTAERLKRYCSELFRRGALKGDSEADAYFVKCDAETNAQFSRDSGIVVAEVGLAPAAPSEFVIVRITQSASGVNITVPTAWQ</sequence>
<dbReference type="PANTHER" id="PTHR35861">
    <property type="match status" value="1"/>
</dbReference>
<reference evidence="4 5" key="1">
    <citation type="submission" date="2019-05" db="EMBL/GenBank/DDBJ databases">
        <title>Burkholderia sp. DHOD12, isolated from subtropical forest soil.</title>
        <authorList>
            <person name="Gao Z.-H."/>
            <person name="Qiu L.-H."/>
        </authorList>
    </citation>
    <scope>NUCLEOTIDE SEQUENCE [LARGE SCALE GENOMIC DNA]</scope>
    <source>
        <strain evidence="4 5">DHOD12</strain>
    </source>
</reference>
<name>A0A4P8IQB6_9BURK</name>
<gene>
    <name evidence="4" type="ORF">FAZ95_11895</name>
</gene>
<feature type="domain" description="Tail sheath protein subtilisin-like" evidence="2">
    <location>
        <begin position="154"/>
        <end position="300"/>
    </location>
</feature>
<comment type="similarity">
    <text evidence="1">Belongs to the myoviridae tail sheath protein family.</text>
</comment>
<evidence type="ECO:0000256" key="1">
    <source>
        <dbReference type="ARBA" id="ARBA00008005"/>
    </source>
</evidence>
<evidence type="ECO:0000313" key="4">
    <source>
        <dbReference type="EMBL" id="QCP49815.1"/>
    </source>
</evidence>
<evidence type="ECO:0000259" key="3">
    <source>
        <dbReference type="Pfam" id="PF17482"/>
    </source>
</evidence>
<dbReference type="RefSeq" id="WP_137332639.1">
    <property type="nucleotide sequence ID" value="NZ_CP040077.1"/>
</dbReference>
<evidence type="ECO:0000259" key="2">
    <source>
        <dbReference type="Pfam" id="PF04984"/>
    </source>
</evidence>
<dbReference type="Pfam" id="PF17482">
    <property type="entry name" value="Phage_sheath_1C"/>
    <property type="match status" value="1"/>
</dbReference>
<accession>A0A4P8IQB6</accession>
<dbReference type="Proteomes" id="UP000298656">
    <property type="component" value="Chromosome 1"/>
</dbReference>
<dbReference type="PANTHER" id="PTHR35861:SF1">
    <property type="entry name" value="PHAGE TAIL SHEATH PROTEIN"/>
    <property type="match status" value="1"/>
</dbReference>
<dbReference type="InterPro" id="IPR020287">
    <property type="entry name" value="Tail_sheath_C"/>
</dbReference>